<sequence>MTSSPGSALAPTGTLRAVINLGNPVLAAGTADAPTGVTVELARELAERLGVPLALRTVTGAKAAFTALVDGEVDLAFLADEPARAAQVTFTAPYLFIEGGYAVPAASGIDSADQVDRPGVRIGVKEGSAYDLFLTRTLQHAELVRGTDGTAVFAEQGLDVAAGIRQPLTAYAAEHGLRVLEPAFMQIRQAVAGPRELPAEAAVYLAGFVEDAKASGLVTAALERAGQTATLAPAAGD</sequence>
<keyword evidence="4" id="KW-1185">Reference proteome</keyword>
<proteinExistence type="predicted"/>
<dbReference type="OrthoDB" id="571173at2"/>
<dbReference type="InterPro" id="IPR001638">
    <property type="entry name" value="Solute-binding_3/MltF_N"/>
</dbReference>
<dbReference type="Pfam" id="PF00497">
    <property type="entry name" value="SBP_bac_3"/>
    <property type="match status" value="1"/>
</dbReference>
<dbReference type="RefSeq" id="WP_094404287.1">
    <property type="nucleotide sequence ID" value="NZ_NMVO01000001.1"/>
</dbReference>
<dbReference type="AlphaFoldDB" id="A0A255GVZ9"/>
<dbReference type="Proteomes" id="UP000215896">
    <property type="component" value="Unassembled WGS sequence"/>
</dbReference>
<dbReference type="SUPFAM" id="SSF53850">
    <property type="entry name" value="Periplasmic binding protein-like II"/>
    <property type="match status" value="1"/>
</dbReference>
<gene>
    <name evidence="3" type="ORF">CGZ94_00495</name>
</gene>
<evidence type="ECO:0000313" key="3">
    <source>
        <dbReference type="EMBL" id="OYO17424.1"/>
    </source>
</evidence>
<dbReference type="SMART" id="SM00062">
    <property type="entry name" value="PBPb"/>
    <property type="match status" value="1"/>
</dbReference>
<dbReference type="PANTHER" id="PTHR35936:SF17">
    <property type="entry name" value="ARGININE-BINDING EXTRACELLULAR PROTEIN ARTP"/>
    <property type="match status" value="1"/>
</dbReference>
<evidence type="ECO:0000259" key="2">
    <source>
        <dbReference type="SMART" id="SM00062"/>
    </source>
</evidence>
<feature type="domain" description="Solute-binding protein family 3/N-terminal" evidence="2">
    <location>
        <begin position="14"/>
        <end position="229"/>
    </location>
</feature>
<reference evidence="3 4" key="1">
    <citation type="submission" date="2017-07" db="EMBL/GenBank/DDBJ databases">
        <title>Draft whole genome sequences of clinical Proprionibacteriaceae strains.</title>
        <authorList>
            <person name="Bernier A.-M."/>
            <person name="Bernard K."/>
            <person name="Domingo M.-C."/>
        </authorList>
    </citation>
    <scope>NUCLEOTIDE SEQUENCE [LARGE SCALE GENOMIC DNA]</scope>
    <source>
        <strain evidence="3 4">NML 030167</strain>
    </source>
</reference>
<dbReference type="EMBL" id="NMVO01000001">
    <property type="protein sequence ID" value="OYO17424.1"/>
    <property type="molecule type" value="Genomic_DNA"/>
</dbReference>
<name>A0A255GVZ9_9ACTN</name>
<keyword evidence="1" id="KW-0732">Signal</keyword>
<accession>A0A255GVZ9</accession>
<dbReference type="PANTHER" id="PTHR35936">
    <property type="entry name" value="MEMBRANE-BOUND LYTIC MUREIN TRANSGLYCOSYLASE F"/>
    <property type="match status" value="1"/>
</dbReference>
<dbReference type="Gene3D" id="3.40.190.10">
    <property type="entry name" value="Periplasmic binding protein-like II"/>
    <property type="match status" value="2"/>
</dbReference>
<evidence type="ECO:0000313" key="4">
    <source>
        <dbReference type="Proteomes" id="UP000215896"/>
    </source>
</evidence>
<protein>
    <submittedName>
        <fullName evidence="3">ABC transporter substrate-binding protein</fullName>
    </submittedName>
</protein>
<comment type="caution">
    <text evidence="3">The sequence shown here is derived from an EMBL/GenBank/DDBJ whole genome shotgun (WGS) entry which is preliminary data.</text>
</comment>
<evidence type="ECO:0000256" key="1">
    <source>
        <dbReference type="ARBA" id="ARBA00022729"/>
    </source>
</evidence>
<organism evidence="3 4">
    <name type="scientific">Enemella evansiae</name>
    <dbReference type="NCBI Taxonomy" id="2016499"/>
    <lineage>
        <taxon>Bacteria</taxon>
        <taxon>Bacillati</taxon>
        <taxon>Actinomycetota</taxon>
        <taxon>Actinomycetes</taxon>
        <taxon>Propionibacteriales</taxon>
        <taxon>Propionibacteriaceae</taxon>
        <taxon>Enemella</taxon>
    </lineage>
</organism>